<name>A0A1I0FE39_9PROT</name>
<accession>A0A1I0FE39</accession>
<dbReference type="Pfam" id="PF00069">
    <property type="entry name" value="Pkinase"/>
    <property type="match status" value="1"/>
</dbReference>
<organism evidence="6 7">
    <name type="scientific">Nitrosospira multiformis</name>
    <dbReference type="NCBI Taxonomy" id="1231"/>
    <lineage>
        <taxon>Bacteria</taxon>
        <taxon>Pseudomonadati</taxon>
        <taxon>Pseudomonadota</taxon>
        <taxon>Betaproteobacteria</taxon>
        <taxon>Nitrosomonadales</taxon>
        <taxon>Nitrosomonadaceae</taxon>
        <taxon>Nitrosospira</taxon>
    </lineage>
</organism>
<keyword evidence="6" id="KW-0723">Serine/threonine-protein kinase</keyword>
<feature type="domain" description="Protein kinase" evidence="5">
    <location>
        <begin position="14"/>
        <end position="260"/>
    </location>
</feature>
<dbReference type="CDD" id="cd14014">
    <property type="entry name" value="STKc_PknB_like"/>
    <property type="match status" value="1"/>
</dbReference>
<sequence length="260" mass="28749">MKKLKQVRTAFASYTVRDCIGEGGAGIVYRAETEGGALVAIKVLDPSKANAEKLKRFKNEYTFCSRNTHPNIITVVDHGLTEEGAPFFVMPLYSGSIRRLVGKLSPARSFEVFQKVLNGLDAAHKLGITHRDLKPENILTNGNGADNDVVIADFGIAEFEEDEIYTAVETKDGTRLANFQYAAPEQKAKGKKIDKRADIYALGLILNELFTTEIAHGTGYKTIKSVSEEYSYLDLIVEKMLHQVHIPGIAILMSLRKSLL</sequence>
<keyword evidence="2" id="KW-0547">Nucleotide-binding</keyword>
<keyword evidence="1" id="KW-0808">Transferase</keyword>
<dbReference type="GO" id="GO:0004674">
    <property type="term" value="F:protein serine/threonine kinase activity"/>
    <property type="evidence" value="ECO:0007669"/>
    <property type="project" value="UniProtKB-KW"/>
</dbReference>
<dbReference type="SUPFAM" id="SSF56112">
    <property type="entry name" value="Protein kinase-like (PK-like)"/>
    <property type="match status" value="1"/>
</dbReference>
<evidence type="ECO:0000313" key="6">
    <source>
        <dbReference type="EMBL" id="SET56227.1"/>
    </source>
</evidence>
<dbReference type="PROSITE" id="PS00108">
    <property type="entry name" value="PROTEIN_KINASE_ST"/>
    <property type="match status" value="1"/>
</dbReference>
<dbReference type="InterPro" id="IPR000719">
    <property type="entry name" value="Prot_kinase_dom"/>
</dbReference>
<dbReference type="InterPro" id="IPR011009">
    <property type="entry name" value="Kinase-like_dom_sf"/>
</dbReference>
<dbReference type="EMBL" id="FOHI01000008">
    <property type="protein sequence ID" value="SET56227.1"/>
    <property type="molecule type" value="Genomic_DNA"/>
</dbReference>
<evidence type="ECO:0000259" key="5">
    <source>
        <dbReference type="PROSITE" id="PS50011"/>
    </source>
</evidence>
<dbReference type="PANTHER" id="PTHR43289">
    <property type="entry name" value="MITOGEN-ACTIVATED PROTEIN KINASE KINASE KINASE 20-RELATED"/>
    <property type="match status" value="1"/>
</dbReference>
<reference evidence="6 7" key="1">
    <citation type="submission" date="2016-10" db="EMBL/GenBank/DDBJ databases">
        <authorList>
            <person name="de Groot N.N."/>
        </authorList>
    </citation>
    <scope>NUCLEOTIDE SEQUENCE [LARGE SCALE GENOMIC DNA]</scope>
    <source>
        <strain evidence="6 7">Nl7</strain>
    </source>
</reference>
<dbReference type="SMART" id="SM00220">
    <property type="entry name" value="S_TKc"/>
    <property type="match status" value="1"/>
</dbReference>
<dbReference type="RefSeq" id="WP_074708971.1">
    <property type="nucleotide sequence ID" value="NZ_FOHI01000008.1"/>
</dbReference>
<protein>
    <submittedName>
        <fullName evidence="6">Serine/threonine protein kinase</fullName>
    </submittedName>
</protein>
<keyword evidence="4" id="KW-0067">ATP-binding</keyword>
<evidence type="ECO:0000256" key="2">
    <source>
        <dbReference type="ARBA" id="ARBA00022741"/>
    </source>
</evidence>
<evidence type="ECO:0000256" key="1">
    <source>
        <dbReference type="ARBA" id="ARBA00022679"/>
    </source>
</evidence>
<evidence type="ECO:0000313" key="7">
    <source>
        <dbReference type="Proteomes" id="UP000183339"/>
    </source>
</evidence>
<dbReference type="Gene3D" id="3.30.200.20">
    <property type="entry name" value="Phosphorylase Kinase, domain 1"/>
    <property type="match status" value="1"/>
</dbReference>
<dbReference type="PROSITE" id="PS50011">
    <property type="entry name" value="PROTEIN_KINASE_DOM"/>
    <property type="match status" value="1"/>
</dbReference>
<keyword evidence="3 6" id="KW-0418">Kinase</keyword>
<evidence type="ECO:0000256" key="3">
    <source>
        <dbReference type="ARBA" id="ARBA00022777"/>
    </source>
</evidence>
<dbReference type="InterPro" id="IPR008271">
    <property type="entry name" value="Ser/Thr_kinase_AS"/>
</dbReference>
<dbReference type="GO" id="GO:0005524">
    <property type="term" value="F:ATP binding"/>
    <property type="evidence" value="ECO:0007669"/>
    <property type="project" value="UniProtKB-KW"/>
</dbReference>
<dbReference type="Gene3D" id="1.10.510.10">
    <property type="entry name" value="Transferase(Phosphotransferase) domain 1"/>
    <property type="match status" value="1"/>
</dbReference>
<dbReference type="PANTHER" id="PTHR43289:SF33">
    <property type="entry name" value="SERINE_THREONINE KINASE 31"/>
    <property type="match status" value="1"/>
</dbReference>
<gene>
    <name evidence="6" type="ORF">SAMN05216412_108101</name>
</gene>
<dbReference type="Proteomes" id="UP000183339">
    <property type="component" value="Unassembled WGS sequence"/>
</dbReference>
<evidence type="ECO:0000256" key="4">
    <source>
        <dbReference type="ARBA" id="ARBA00022840"/>
    </source>
</evidence>
<dbReference type="AlphaFoldDB" id="A0A1I0FE39"/>
<proteinExistence type="predicted"/>